<feature type="region of interest" description="Disordered" evidence="1">
    <location>
        <begin position="36"/>
        <end position="84"/>
    </location>
</feature>
<evidence type="ECO:0000256" key="1">
    <source>
        <dbReference type="SAM" id="MobiDB-lite"/>
    </source>
</evidence>
<evidence type="ECO:0008006" key="4">
    <source>
        <dbReference type="Google" id="ProtNLM"/>
    </source>
</evidence>
<dbReference type="EMBL" id="FNCN01000016">
    <property type="protein sequence ID" value="SDH45060.1"/>
    <property type="molecule type" value="Genomic_DNA"/>
</dbReference>
<keyword evidence="3" id="KW-1185">Reference proteome</keyword>
<dbReference type="InterPro" id="IPR021678">
    <property type="entry name" value="DUF3263"/>
</dbReference>
<gene>
    <name evidence="2" type="ORF">SAMN05421505_11621</name>
</gene>
<protein>
    <recommendedName>
        <fullName evidence="4">DUF3263 domain-containing protein</fullName>
    </recommendedName>
</protein>
<accession>A0A1G8CJJ1</accession>
<reference evidence="2 3" key="1">
    <citation type="submission" date="2016-10" db="EMBL/GenBank/DDBJ databases">
        <authorList>
            <person name="de Groot N.N."/>
        </authorList>
    </citation>
    <scope>NUCLEOTIDE SEQUENCE [LARGE SCALE GENOMIC DNA]</scope>
    <source>
        <strain evidence="2 3">CPCC 201354</strain>
    </source>
</reference>
<evidence type="ECO:0000313" key="3">
    <source>
        <dbReference type="Proteomes" id="UP000198923"/>
    </source>
</evidence>
<dbReference type="AlphaFoldDB" id="A0A1G8CJJ1"/>
<name>A0A1G8CJJ1_9ACTN</name>
<proteinExistence type="predicted"/>
<dbReference type="Pfam" id="PF11662">
    <property type="entry name" value="DUF3263"/>
    <property type="match status" value="1"/>
</dbReference>
<dbReference type="STRING" id="504805.SAMN05421505_11621"/>
<feature type="compositionally biased region" description="Polar residues" evidence="1">
    <location>
        <begin position="70"/>
        <end position="80"/>
    </location>
</feature>
<organism evidence="2 3">
    <name type="scientific">Sinosporangium album</name>
    <dbReference type="NCBI Taxonomy" id="504805"/>
    <lineage>
        <taxon>Bacteria</taxon>
        <taxon>Bacillati</taxon>
        <taxon>Actinomycetota</taxon>
        <taxon>Actinomycetes</taxon>
        <taxon>Streptosporangiales</taxon>
        <taxon>Streptosporangiaceae</taxon>
        <taxon>Sinosporangium</taxon>
    </lineage>
</organism>
<dbReference type="Proteomes" id="UP000198923">
    <property type="component" value="Unassembled WGS sequence"/>
</dbReference>
<feature type="compositionally biased region" description="Low complexity" evidence="1">
    <location>
        <begin position="56"/>
        <end position="65"/>
    </location>
</feature>
<sequence length="162" mass="18715">MPVKCAMGWARAVREHPQIAYYDGDGPFACAVIAVDRTEEESENSMDTAPIPPENPDNADNSDNPDSVEQEGSPQQTTAELTDREREILAFERQWWRYAGAKEQAIRESFGFSTTRYYQLLGELIERPEAMAHDPMLIKRLRRLRATRQRERTTRRLGTRRT</sequence>
<evidence type="ECO:0000313" key="2">
    <source>
        <dbReference type="EMBL" id="SDH45060.1"/>
    </source>
</evidence>